<evidence type="ECO:0000256" key="1">
    <source>
        <dbReference type="SAM" id="Phobius"/>
    </source>
</evidence>
<sequence length="340" mass="38297">MSILDNIFSKLNPLAIVIIVVILGIFISAFVLSLSLKKKYFTMLWDLQDEENKESSMFENKVFNKIVDDYKLAAKGKSSEINTFAIIEKNFNNELKSQYQGERFVKRAVSLMIILGLLGTFYGLTMSIGELVKTLASSGGVDVLDSMDSVISGLIRSVRGMSVAFITSLFGIASSVLLTIINIFFGIEDIRESIMVEMEEYLDNILSQRIDEKKETPETLIKDELIASLNDFNGKLEESMKEISEVLSLRFASATSGIEQFSESLLKSVEKFENSLNVFSENTRDFSEFNHHLKTNIQRMNVSFNDFTEELKSNTKEIAIGLQIENLSKSVDKLADKVEK</sequence>
<feature type="transmembrane region" description="Helical" evidence="1">
    <location>
        <begin position="108"/>
        <end position="128"/>
    </location>
</feature>
<gene>
    <name evidence="2" type="ORF">SAMN02194393_01078</name>
</gene>
<dbReference type="Proteomes" id="UP000190285">
    <property type="component" value="Unassembled WGS sequence"/>
</dbReference>
<reference evidence="2 3" key="1">
    <citation type="submission" date="2017-02" db="EMBL/GenBank/DDBJ databases">
        <authorList>
            <person name="Peterson S.W."/>
        </authorList>
    </citation>
    <scope>NUCLEOTIDE SEQUENCE [LARGE SCALE GENOMIC DNA]</scope>
    <source>
        <strain evidence="2 3">M1</strain>
    </source>
</reference>
<keyword evidence="1" id="KW-0812">Transmembrane</keyword>
<feature type="transmembrane region" description="Helical" evidence="1">
    <location>
        <begin position="14"/>
        <end position="36"/>
    </location>
</feature>
<dbReference type="EMBL" id="FUZT01000002">
    <property type="protein sequence ID" value="SKC48907.1"/>
    <property type="molecule type" value="Genomic_DNA"/>
</dbReference>
<dbReference type="AlphaFoldDB" id="A0A1T5JBI3"/>
<keyword evidence="1" id="KW-1133">Transmembrane helix</keyword>
<accession>A0A1T5JBI3</accession>
<name>A0A1T5JBI3_9FIRM</name>
<evidence type="ECO:0000313" key="2">
    <source>
        <dbReference type="EMBL" id="SKC48907.1"/>
    </source>
</evidence>
<keyword evidence="1" id="KW-0472">Membrane</keyword>
<dbReference type="OrthoDB" id="418869at2"/>
<feature type="transmembrane region" description="Helical" evidence="1">
    <location>
        <begin position="163"/>
        <end position="185"/>
    </location>
</feature>
<keyword evidence="3" id="KW-1185">Reference proteome</keyword>
<proteinExistence type="predicted"/>
<organism evidence="2 3">
    <name type="scientific">Maledivibacter halophilus</name>
    <dbReference type="NCBI Taxonomy" id="36842"/>
    <lineage>
        <taxon>Bacteria</taxon>
        <taxon>Bacillati</taxon>
        <taxon>Bacillota</taxon>
        <taxon>Clostridia</taxon>
        <taxon>Peptostreptococcales</taxon>
        <taxon>Caminicellaceae</taxon>
        <taxon>Maledivibacter</taxon>
    </lineage>
</organism>
<dbReference type="RefSeq" id="WP_079489914.1">
    <property type="nucleotide sequence ID" value="NZ_FUZT01000002.1"/>
</dbReference>
<evidence type="ECO:0000313" key="3">
    <source>
        <dbReference type="Proteomes" id="UP000190285"/>
    </source>
</evidence>
<protein>
    <submittedName>
        <fullName evidence="2">MotA/TolQ/ExbB proton channel family protein</fullName>
    </submittedName>
</protein>
<dbReference type="STRING" id="36842.SAMN02194393_01078"/>